<comment type="caution">
    <text evidence="2">The sequence shown here is derived from an EMBL/GenBank/DDBJ whole genome shotgun (WGS) entry which is preliminary data.</text>
</comment>
<feature type="coiled-coil region" evidence="1">
    <location>
        <begin position="25"/>
        <end position="52"/>
    </location>
</feature>
<protein>
    <submittedName>
        <fullName evidence="2">Uncharacterized protein</fullName>
    </submittedName>
</protein>
<evidence type="ECO:0000313" key="3">
    <source>
        <dbReference type="Proteomes" id="UP000299102"/>
    </source>
</evidence>
<evidence type="ECO:0000313" key="2">
    <source>
        <dbReference type="EMBL" id="GBP16889.1"/>
    </source>
</evidence>
<proteinExistence type="predicted"/>
<reference evidence="2 3" key="1">
    <citation type="journal article" date="2019" name="Commun. Biol.">
        <title>The bagworm genome reveals a unique fibroin gene that provides high tensile strength.</title>
        <authorList>
            <person name="Kono N."/>
            <person name="Nakamura H."/>
            <person name="Ohtoshi R."/>
            <person name="Tomita M."/>
            <person name="Numata K."/>
            <person name="Arakawa K."/>
        </authorList>
    </citation>
    <scope>NUCLEOTIDE SEQUENCE [LARGE SCALE GENOMIC DNA]</scope>
</reference>
<accession>A0A4C1TSC8</accession>
<keyword evidence="3" id="KW-1185">Reference proteome</keyword>
<evidence type="ECO:0000256" key="1">
    <source>
        <dbReference type="SAM" id="Coils"/>
    </source>
</evidence>
<dbReference type="OrthoDB" id="10468272at2759"/>
<gene>
    <name evidence="2" type="ORF">EVAR_73249_1</name>
</gene>
<dbReference type="AlphaFoldDB" id="A0A4C1TSC8"/>
<dbReference type="Proteomes" id="UP000299102">
    <property type="component" value="Unassembled WGS sequence"/>
</dbReference>
<dbReference type="EMBL" id="BGZK01006154">
    <property type="protein sequence ID" value="GBP16889.1"/>
    <property type="molecule type" value="Genomic_DNA"/>
</dbReference>
<name>A0A4C1TSC8_EUMVA</name>
<sequence length="112" mass="12921">MEYQTLTQQQKQVTQTPQVTQQQQQTAQQQQLHLVQQQIHQLQQQNQTQSQQIMHLQLPYLDCYYPRYGCGGNHHDATVLNLPTSLANFVQLSQAQFVNATTGQIMGLKIEK</sequence>
<organism evidence="2 3">
    <name type="scientific">Eumeta variegata</name>
    <name type="common">Bagworm moth</name>
    <name type="synonym">Eumeta japonica</name>
    <dbReference type="NCBI Taxonomy" id="151549"/>
    <lineage>
        <taxon>Eukaryota</taxon>
        <taxon>Metazoa</taxon>
        <taxon>Ecdysozoa</taxon>
        <taxon>Arthropoda</taxon>
        <taxon>Hexapoda</taxon>
        <taxon>Insecta</taxon>
        <taxon>Pterygota</taxon>
        <taxon>Neoptera</taxon>
        <taxon>Endopterygota</taxon>
        <taxon>Lepidoptera</taxon>
        <taxon>Glossata</taxon>
        <taxon>Ditrysia</taxon>
        <taxon>Tineoidea</taxon>
        <taxon>Psychidae</taxon>
        <taxon>Oiketicinae</taxon>
        <taxon>Eumeta</taxon>
    </lineage>
</organism>
<keyword evidence="1" id="KW-0175">Coiled coil</keyword>